<dbReference type="GeneID" id="108568092"/>
<proteinExistence type="predicted"/>
<organism evidence="1 2">
    <name type="scientific">Nicrophorus vespilloides</name>
    <name type="common">Boreal carrion beetle</name>
    <dbReference type="NCBI Taxonomy" id="110193"/>
    <lineage>
        <taxon>Eukaryota</taxon>
        <taxon>Metazoa</taxon>
        <taxon>Ecdysozoa</taxon>
        <taxon>Arthropoda</taxon>
        <taxon>Hexapoda</taxon>
        <taxon>Insecta</taxon>
        <taxon>Pterygota</taxon>
        <taxon>Neoptera</taxon>
        <taxon>Endopterygota</taxon>
        <taxon>Coleoptera</taxon>
        <taxon>Polyphaga</taxon>
        <taxon>Staphyliniformia</taxon>
        <taxon>Silphidae</taxon>
        <taxon>Nicrophorinae</taxon>
        <taxon>Nicrophorus</taxon>
    </lineage>
</organism>
<reference evidence="2" key="1">
    <citation type="submission" date="2025-08" db="UniProtKB">
        <authorList>
            <consortium name="RefSeq"/>
        </authorList>
    </citation>
    <scope>IDENTIFICATION</scope>
    <source>
        <tissue evidence="2">Whole Larva</tissue>
    </source>
</reference>
<accession>A0ABM1NCE5</accession>
<dbReference type="Proteomes" id="UP000695000">
    <property type="component" value="Unplaced"/>
</dbReference>
<sequence>MASPCLMTEMSAAEKFNKKILTKKQSNSDKQNSTKCGTEEVTRIIMNEKVFSRMSECAMLLHPGFRSVLFTLDSVKSSTLLPATKPLGPDKAFPQNTIIFGIRLLAIDFHQIIGHMFYFQNSNMHKVADAIKAYIFDLHSCGFRVIATATSGIRDILEVLWELQLDYNETGFYEFDVGEYKKIVLLFDPSWLLRELNRTIVCSDVYFLVNNQTMVATNEFINEYVDTHRSSVDLADGKTTTASKLFSQSMARSLKETDISFFCKLFDTIFDSMNAIDSIHDSGKVLRKPYNRESEHDLFWLKCVPILKTMVRSTDMEIKCKMNADLLPKNKQRRLNNRVHDNATLNMRHFRILDYQCFLKYYQCPQSYISGLESHLRKLSIYWDTLNNVCNSITLQIHIQITKIHQLNSYKRYPPVREEKLLKFKSSKSNNISLVFDDKGKLHHEDARRRLQSRRRESENMFLMYDGPNRIDEVTEEKKMLVNKFSADLNKLVQKYKSKIEVNEAKATEVESNENIEININDFSEYADAEKLLNEKTPTDDSSDDDDEFGPEKDLSMFVMYGGPKLKINKGTSGSSWFFQNVPFTALKGIDKYDDLECLLQVVMKDKFLHSVKGSSPKAATVPKKKEDDVPKYIFKNHYIRVEPKMEPAQLKKKVDPDQKEFMDLLKSLTFGDKTQQEVYMGVLATLKENIERIKDYNEEQLGCLSQEVLYLQGSIQKILETKHLISTTLGLKANRTVAAIFKSKAHEKFLNLSVFDMWINTIKAMKEVFLSLTCFHVPTLCTKRVNCDLMQEFIYKLKVANGVSCAINIVEPQVGEHLDEQLSRFALTEDCSYTVR</sequence>
<dbReference type="RefSeq" id="XP_017784495.1">
    <property type="nucleotide sequence ID" value="XM_017929006.1"/>
</dbReference>
<evidence type="ECO:0000313" key="2">
    <source>
        <dbReference type="RefSeq" id="XP_017784495.1"/>
    </source>
</evidence>
<keyword evidence="1" id="KW-1185">Reference proteome</keyword>
<protein>
    <submittedName>
        <fullName evidence="2">Uncharacterized protein LOC108568092 isoform X1</fullName>
    </submittedName>
</protein>
<name>A0ABM1NCE5_NICVS</name>
<evidence type="ECO:0000313" key="1">
    <source>
        <dbReference type="Proteomes" id="UP000695000"/>
    </source>
</evidence>
<gene>
    <name evidence="2" type="primary">LOC108568092</name>
</gene>